<keyword evidence="14" id="KW-1185">Reference proteome</keyword>
<evidence type="ECO:0000256" key="11">
    <source>
        <dbReference type="ARBA" id="ARBA00023128"/>
    </source>
</evidence>
<dbReference type="InterPro" id="IPR041082">
    <property type="entry name" value="Suv3_C_1"/>
</dbReference>
<dbReference type="Pfam" id="PF00271">
    <property type="entry name" value="Helicase_C"/>
    <property type="match status" value="1"/>
</dbReference>
<dbReference type="PANTHER" id="PTHR12131">
    <property type="entry name" value="ATP-DEPENDENT RNA AND DNA HELICASE"/>
    <property type="match status" value="1"/>
</dbReference>
<evidence type="ECO:0000256" key="8">
    <source>
        <dbReference type="ARBA" id="ARBA00022806"/>
    </source>
</evidence>
<dbReference type="InterPro" id="IPR044774">
    <property type="entry name" value="Suv3_DEXQc"/>
</dbReference>
<dbReference type="GO" id="GO:0000965">
    <property type="term" value="P:mitochondrial RNA 3'-end processing"/>
    <property type="evidence" value="ECO:0007669"/>
    <property type="project" value="TreeGrafter"/>
</dbReference>
<dbReference type="SUPFAM" id="SSF52540">
    <property type="entry name" value="P-loop containing nucleoside triphosphate hydrolases"/>
    <property type="match status" value="1"/>
</dbReference>
<dbReference type="EC" id="3.6.4.13" evidence="5"/>
<comment type="caution">
    <text evidence="13">The sequence shown here is derived from an EMBL/GenBank/DDBJ whole genome shotgun (WGS) entry which is preliminary data.</text>
</comment>
<reference evidence="13" key="1">
    <citation type="submission" date="2020-04" db="EMBL/GenBank/DDBJ databases">
        <authorList>
            <person name="Alioto T."/>
            <person name="Alioto T."/>
            <person name="Gomez Garrido J."/>
        </authorList>
    </citation>
    <scope>NUCLEOTIDE SEQUENCE</scope>
    <source>
        <strain evidence="13">A484AB</strain>
    </source>
</reference>
<dbReference type="PANTHER" id="PTHR12131:SF1">
    <property type="entry name" value="ATP-DEPENDENT RNA HELICASE SUPV3L1, MITOCHONDRIAL-RELATED"/>
    <property type="match status" value="1"/>
</dbReference>
<dbReference type="Gene3D" id="1.20.272.40">
    <property type="match status" value="1"/>
</dbReference>
<dbReference type="GO" id="GO:0016787">
    <property type="term" value="F:hydrolase activity"/>
    <property type="evidence" value="ECO:0007669"/>
    <property type="project" value="UniProtKB-KW"/>
</dbReference>
<dbReference type="AlphaFoldDB" id="A0A6S7FKF4"/>
<evidence type="ECO:0000313" key="13">
    <source>
        <dbReference type="EMBL" id="CAB3979828.1"/>
    </source>
</evidence>
<gene>
    <name evidence="13" type="ORF">PACLA_8A053111</name>
</gene>
<keyword evidence="6" id="KW-0547">Nucleotide-binding</keyword>
<dbReference type="OrthoDB" id="6692397at2759"/>
<dbReference type="EMBL" id="CACRXK020000233">
    <property type="protein sequence ID" value="CAB3979828.1"/>
    <property type="molecule type" value="Genomic_DNA"/>
</dbReference>
<evidence type="ECO:0000256" key="12">
    <source>
        <dbReference type="ARBA" id="ARBA00047984"/>
    </source>
</evidence>
<dbReference type="Gene3D" id="1.20.58.1080">
    <property type="match status" value="1"/>
</dbReference>
<dbReference type="InterPro" id="IPR027417">
    <property type="entry name" value="P-loop_NTPase"/>
</dbReference>
<accession>A0A6S7FKF4</accession>
<evidence type="ECO:0000256" key="5">
    <source>
        <dbReference type="ARBA" id="ARBA00012552"/>
    </source>
</evidence>
<comment type="cofactor">
    <cofactor evidence="1">
        <name>Mn(2+)</name>
        <dbReference type="ChEBI" id="CHEBI:29035"/>
    </cofactor>
</comment>
<keyword evidence="10" id="KW-0809">Transit peptide</keyword>
<dbReference type="InterPro" id="IPR055206">
    <property type="entry name" value="DEXQc_SUV3"/>
</dbReference>
<dbReference type="Pfam" id="PF18147">
    <property type="entry name" value="Suv3_C_1"/>
    <property type="match status" value="1"/>
</dbReference>
<evidence type="ECO:0000313" key="14">
    <source>
        <dbReference type="Proteomes" id="UP001152795"/>
    </source>
</evidence>
<keyword evidence="8 13" id="KW-0347">Helicase</keyword>
<dbReference type="SMART" id="SM00490">
    <property type="entry name" value="HELICc"/>
    <property type="match status" value="1"/>
</dbReference>
<dbReference type="FunFam" id="3.40.50.300:FF:000957">
    <property type="entry name" value="ATP-dependent RNA helicase SUV3L, mitochondrial"/>
    <property type="match status" value="1"/>
</dbReference>
<dbReference type="InterPro" id="IPR050699">
    <property type="entry name" value="RNA-DNA_Helicase"/>
</dbReference>
<evidence type="ECO:0000256" key="2">
    <source>
        <dbReference type="ARBA" id="ARBA00001946"/>
    </source>
</evidence>
<keyword evidence="9" id="KW-0067">ATP-binding</keyword>
<dbReference type="GO" id="GO:0005524">
    <property type="term" value="F:ATP binding"/>
    <property type="evidence" value="ECO:0007669"/>
    <property type="project" value="UniProtKB-KW"/>
</dbReference>
<evidence type="ECO:0000256" key="7">
    <source>
        <dbReference type="ARBA" id="ARBA00022801"/>
    </source>
</evidence>
<dbReference type="InterPro" id="IPR022192">
    <property type="entry name" value="SUV3_C"/>
</dbReference>
<dbReference type="PROSITE" id="PS51194">
    <property type="entry name" value="HELICASE_CTER"/>
    <property type="match status" value="1"/>
</dbReference>
<dbReference type="Proteomes" id="UP001152795">
    <property type="component" value="Unassembled WGS sequence"/>
</dbReference>
<keyword evidence="11" id="KW-0496">Mitochondrion</keyword>
<evidence type="ECO:0000256" key="6">
    <source>
        <dbReference type="ARBA" id="ARBA00022741"/>
    </source>
</evidence>
<organism evidence="13 14">
    <name type="scientific">Paramuricea clavata</name>
    <name type="common">Red gorgonian</name>
    <name type="synonym">Violescent sea-whip</name>
    <dbReference type="NCBI Taxonomy" id="317549"/>
    <lineage>
        <taxon>Eukaryota</taxon>
        <taxon>Metazoa</taxon>
        <taxon>Cnidaria</taxon>
        <taxon>Anthozoa</taxon>
        <taxon>Octocorallia</taxon>
        <taxon>Malacalcyonacea</taxon>
        <taxon>Plexauridae</taxon>
        <taxon>Paramuricea</taxon>
    </lineage>
</organism>
<dbReference type="InterPro" id="IPR041453">
    <property type="entry name" value="Suv3_N"/>
</dbReference>
<proteinExistence type="inferred from homology"/>
<comment type="subcellular location">
    <subcellularLocation>
        <location evidence="3">Mitochondrion</location>
    </subcellularLocation>
</comment>
<dbReference type="GO" id="GO:0003724">
    <property type="term" value="F:RNA helicase activity"/>
    <property type="evidence" value="ECO:0007669"/>
    <property type="project" value="UniProtKB-EC"/>
</dbReference>
<dbReference type="Gene3D" id="1.10.1740.140">
    <property type="match status" value="1"/>
</dbReference>
<evidence type="ECO:0000256" key="3">
    <source>
        <dbReference type="ARBA" id="ARBA00004173"/>
    </source>
</evidence>
<dbReference type="Pfam" id="PF12513">
    <property type="entry name" value="SUV3_C"/>
    <property type="match status" value="1"/>
</dbReference>
<evidence type="ECO:0000256" key="10">
    <source>
        <dbReference type="ARBA" id="ARBA00022946"/>
    </source>
</evidence>
<dbReference type="CDD" id="cd18805">
    <property type="entry name" value="SF2_C_suv3"/>
    <property type="match status" value="1"/>
</dbReference>
<dbReference type="Pfam" id="PF18114">
    <property type="entry name" value="Suv3_N"/>
    <property type="match status" value="1"/>
</dbReference>
<sequence>MFYGVFMGRTCCRFSTSRFEILRHFSGLSVQQSRNRVHGSSKHLCLSRVVSRRTYSTQGDKVLNAEQTKHLEIHAGDLPKLTNENTNNDFDSNIPELFEGDDDTSDPCAGLDFNDTTNENVDVSKNTNEFAGESIEDERFPIPSEPLDKAKIYSCLKAFFSHRQVEAEAKEHGLDRNLFVETFKSFRRNIFKEAKVDTDLYNILYELQNGIGHVDDLLPYFLSYAKRLYPVLDCLEELKEISDFRGPSDLFPEARAMKRKFIFHAGPTNSGKTHKALERFQNSKSGIYCGPLRLLASEVYQKTNDNGIPCDLITGEERRWAVSEKEPSNHLACTVEVCSATREYDCAVIDEIQMIAESERGFAWTKALLGLLSPEIHLCGEPTAIDLIKRLVDSCGDDFEVVYHERLTPLEIESTSLDSDFSKIERGDCIIAFSQRELYRIRKIVESASKWKCAIVYGGLPPATKVDQARRFNDPNDNCKVLIASDAVGMGLNLNIRRIVFSSMEKYDGTQMSTLSSSQVKQIAGRAGRFGTEYHSGLVTTLHEEDLATLRDLMSQGSENIKEAGIAPTSEQVEMFSYQLPKASLKKILETFCGLSQLSGNYFICSLGKKKVTAELIENIPLAIRDRYTLLMSPADCRLPFTRVMLVRFARAMSSGKIISAEGLRRVIGWPPSRPTSLRSMQELEVLHESFDLYLWLSYRYPEIFVDREKIRAMQSQLQTVINNSLSSSIALTGILPQSTAVTTDRKGNKDGEHRIIRGSKEGQDIRVVNKTTHSSNQQRIMAFEPGQDKLWWERSRKQSNKTSLTTKLLKEKVLTRRQLDRLYDEWKQNSVKHRKSNNKYTEIL</sequence>
<evidence type="ECO:0000256" key="9">
    <source>
        <dbReference type="ARBA" id="ARBA00022840"/>
    </source>
</evidence>
<dbReference type="CDD" id="cd17913">
    <property type="entry name" value="DEXQc_Suv3"/>
    <property type="match status" value="1"/>
</dbReference>
<dbReference type="Pfam" id="PF22527">
    <property type="entry name" value="DEXQc_Suv3"/>
    <property type="match status" value="1"/>
</dbReference>
<comment type="catalytic activity">
    <reaction evidence="12">
        <text>ATP + H2O = ADP + phosphate + H(+)</text>
        <dbReference type="Rhea" id="RHEA:13065"/>
        <dbReference type="ChEBI" id="CHEBI:15377"/>
        <dbReference type="ChEBI" id="CHEBI:15378"/>
        <dbReference type="ChEBI" id="CHEBI:30616"/>
        <dbReference type="ChEBI" id="CHEBI:43474"/>
        <dbReference type="ChEBI" id="CHEBI:456216"/>
        <dbReference type="EC" id="3.6.4.13"/>
    </reaction>
</comment>
<dbReference type="GO" id="GO:0045025">
    <property type="term" value="C:mitochondrial degradosome"/>
    <property type="evidence" value="ECO:0007669"/>
    <property type="project" value="TreeGrafter"/>
</dbReference>
<dbReference type="FunFam" id="3.40.50.300:FF:000269">
    <property type="entry name" value="ATP-dependent RNA helicase SUPV3L1, mitochondrial"/>
    <property type="match status" value="1"/>
</dbReference>
<protein>
    <recommendedName>
        <fullName evidence="5">RNA helicase</fullName>
        <ecNumber evidence="5">3.6.4.13</ecNumber>
    </recommendedName>
</protein>
<evidence type="ECO:0000256" key="4">
    <source>
        <dbReference type="ARBA" id="ARBA00008708"/>
    </source>
</evidence>
<dbReference type="InterPro" id="IPR001650">
    <property type="entry name" value="Helicase_C-like"/>
</dbReference>
<comment type="cofactor">
    <cofactor evidence="2">
        <name>Mg(2+)</name>
        <dbReference type="ChEBI" id="CHEBI:18420"/>
    </cofactor>
</comment>
<name>A0A6S7FKF4_PARCT</name>
<keyword evidence="7" id="KW-0378">Hydrolase</keyword>
<comment type="similarity">
    <text evidence="4">Belongs to the helicase family.</text>
</comment>
<evidence type="ECO:0000256" key="1">
    <source>
        <dbReference type="ARBA" id="ARBA00001936"/>
    </source>
</evidence>
<dbReference type="Gene3D" id="3.40.50.300">
    <property type="entry name" value="P-loop containing nucleotide triphosphate hydrolases"/>
    <property type="match status" value="2"/>
</dbReference>